<sequence length="163" mass="17747">MIFGYAVDTDCGANQELLRADSHANYDVVVTNVTLNPDPVIRGQDVTFIVPATAKRDITKATVVVSVLFHGVTVHTERSSICSKADCPIPPGEFVLINTQILPGITPPGNYKIKLQILGEQGEQLACAFIDFSIVWNHSVTENFNPIELHKNPSKGQTPVAHK</sequence>
<dbReference type="GO" id="GO:0032934">
    <property type="term" value="F:sterol binding"/>
    <property type="evidence" value="ECO:0007669"/>
    <property type="project" value="InterPro"/>
</dbReference>
<keyword evidence="4" id="KW-0813">Transport</keyword>
<gene>
    <name evidence="8" type="primary">LOC112291660</name>
</gene>
<dbReference type="SUPFAM" id="SSF81296">
    <property type="entry name" value="E set domains"/>
    <property type="match status" value="1"/>
</dbReference>
<dbReference type="AlphaFoldDB" id="A0A7I4F487"/>
<reference evidence="8" key="3">
    <citation type="submission" date="2020-12" db="UniProtKB">
        <authorList>
            <consortium name="EnsemblPlants"/>
        </authorList>
    </citation>
    <scope>IDENTIFICATION</scope>
</reference>
<dbReference type="Gramene" id="Pp3c14_25230V3.3">
    <property type="protein sequence ID" value="Pp3c14_25230V3.3"/>
    <property type="gene ID" value="Pp3c14_25230"/>
</dbReference>
<dbReference type="Pfam" id="PF02221">
    <property type="entry name" value="E1_DerP2_DerF2"/>
    <property type="match status" value="1"/>
</dbReference>
<dbReference type="PANTHER" id="PTHR11306">
    <property type="entry name" value="NIEMANN PICK TYPE C2 PROTEIN NPC2-RELATED"/>
    <property type="match status" value="1"/>
</dbReference>
<reference evidence="8 9" key="2">
    <citation type="journal article" date="2018" name="Plant J.">
        <title>The Physcomitrella patens chromosome-scale assembly reveals moss genome structure and evolution.</title>
        <authorList>
            <person name="Lang D."/>
            <person name="Ullrich K.K."/>
            <person name="Murat F."/>
            <person name="Fuchs J."/>
            <person name="Jenkins J."/>
            <person name="Haas F.B."/>
            <person name="Piednoel M."/>
            <person name="Gundlach H."/>
            <person name="Van Bel M."/>
            <person name="Meyberg R."/>
            <person name="Vives C."/>
            <person name="Morata J."/>
            <person name="Symeonidi A."/>
            <person name="Hiss M."/>
            <person name="Muchero W."/>
            <person name="Kamisugi Y."/>
            <person name="Saleh O."/>
            <person name="Blanc G."/>
            <person name="Decker E.L."/>
            <person name="van Gessel N."/>
            <person name="Grimwood J."/>
            <person name="Hayes R.D."/>
            <person name="Graham S.W."/>
            <person name="Gunter L.E."/>
            <person name="McDaniel S.F."/>
            <person name="Hoernstein S.N.W."/>
            <person name="Larsson A."/>
            <person name="Li F.W."/>
            <person name="Perroud P.F."/>
            <person name="Phillips J."/>
            <person name="Ranjan P."/>
            <person name="Rokshar D.S."/>
            <person name="Rothfels C.J."/>
            <person name="Schneider L."/>
            <person name="Shu S."/>
            <person name="Stevenson D.W."/>
            <person name="Thummler F."/>
            <person name="Tillich M."/>
            <person name="Villarreal Aguilar J.C."/>
            <person name="Widiez T."/>
            <person name="Wong G.K."/>
            <person name="Wymore A."/>
            <person name="Zhang Y."/>
            <person name="Zimmer A.D."/>
            <person name="Quatrano R.S."/>
            <person name="Mayer K.F.X."/>
            <person name="Goodstein D."/>
            <person name="Casacuberta J.M."/>
            <person name="Vandepoele K."/>
            <person name="Reski R."/>
            <person name="Cuming A.C."/>
            <person name="Tuskan G.A."/>
            <person name="Maumus F."/>
            <person name="Salse J."/>
            <person name="Schmutz J."/>
            <person name="Rensing S.A."/>
        </authorList>
    </citation>
    <scope>NUCLEOTIDE SEQUENCE [LARGE SCALE GENOMIC DNA]</scope>
    <source>
        <strain evidence="8 9">cv. Gransden 2004</strain>
    </source>
</reference>
<comment type="function">
    <text evidence="1">Catalyzes the intermembrane transfer of phosphatidylglycerol and phosphatidylinositol.</text>
</comment>
<proteinExistence type="inferred from homology"/>
<dbReference type="InterPro" id="IPR003172">
    <property type="entry name" value="ML_dom"/>
</dbReference>
<name>A0A7I4F487_PHYPA</name>
<evidence type="ECO:0000256" key="5">
    <source>
        <dbReference type="ARBA" id="ARBA00022729"/>
    </source>
</evidence>
<dbReference type="PANTHER" id="PTHR11306:SF0">
    <property type="entry name" value="PHOSPHATIDYLGLYCEROL_PHOSPHATIDYLINOSITOL TRANSFER PROTEIN"/>
    <property type="match status" value="1"/>
</dbReference>
<feature type="domain" description="MD-2-related lipid-recognition" evidence="7">
    <location>
        <begin position="8"/>
        <end position="132"/>
    </location>
</feature>
<dbReference type="EnsemblPlants" id="Pp3c14_25230V3.3">
    <property type="protein sequence ID" value="Pp3c14_25230V3.3"/>
    <property type="gene ID" value="Pp3c14_25230"/>
</dbReference>
<dbReference type="InterPro" id="IPR014756">
    <property type="entry name" value="Ig_E-set"/>
</dbReference>
<dbReference type="EMBL" id="ABEU02000014">
    <property type="status" value="NOT_ANNOTATED_CDS"/>
    <property type="molecule type" value="Genomic_DNA"/>
</dbReference>
<keyword evidence="9" id="KW-1185">Reference proteome</keyword>
<keyword evidence="6" id="KW-0445">Lipid transport</keyword>
<evidence type="ECO:0000259" key="7">
    <source>
        <dbReference type="SMART" id="SM00737"/>
    </source>
</evidence>
<evidence type="ECO:0000256" key="4">
    <source>
        <dbReference type="ARBA" id="ARBA00022448"/>
    </source>
</evidence>
<evidence type="ECO:0000313" key="8">
    <source>
        <dbReference type="EnsemblPlants" id="Pp3c14_25230V3.3"/>
    </source>
</evidence>
<protein>
    <recommendedName>
        <fullName evidence="7">MD-2-related lipid-recognition domain-containing protein</fullName>
    </recommendedName>
</protein>
<evidence type="ECO:0000256" key="2">
    <source>
        <dbReference type="ARBA" id="ARBA00006370"/>
    </source>
</evidence>
<dbReference type="SMART" id="SM00737">
    <property type="entry name" value="ML"/>
    <property type="match status" value="1"/>
</dbReference>
<accession>A0A7I4F487</accession>
<comment type="subunit">
    <text evidence="3">Monomer.</text>
</comment>
<dbReference type="Gene3D" id="2.60.40.770">
    <property type="match status" value="1"/>
</dbReference>
<keyword evidence="5" id="KW-0732">Signal</keyword>
<dbReference type="Proteomes" id="UP000006727">
    <property type="component" value="Chromosome 14"/>
</dbReference>
<comment type="similarity">
    <text evidence="2">Belongs to the NPC2 family.</text>
</comment>
<dbReference type="InterPro" id="IPR039670">
    <property type="entry name" value="NPC2-like"/>
</dbReference>
<reference evidence="8 9" key="1">
    <citation type="journal article" date="2008" name="Science">
        <title>The Physcomitrella genome reveals evolutionary insights into the conquest of land by plants.</title>
        <authorList>
            <person name="Rensing S."/>
            <person name="Lang D."/>
            <person name="Zimmer A."/>
            <person name="Terry A."/>
            <person name="Salamov A."/>
            <person name="Shapiro H."/>
            <person name="Nishiyama T."/>
            <person name="Perroud P.-F."/>
            <person name="Lindquist E."/>
            <person name="Kamisugi Y."/>
            <person name="Tanahashi T."/>
            <person name="Sakakibara K."/>
            <person name="Fujita T."/>
            <person name="Oishi K."/>
            <person name="Shin-I T."/>
            <person name="Kuroki Y."/>
            <person name="Toyoda A."/>
            <person name="Suzuki Y."/>
            <person name="Hashimoto A."/>
            <person name="Yamaguchi K."/>
            <person name="Sugano A."/>
            <person name="Kohara Y."/>
            <person name="Fujiyama A."/>
            <person name="Anterola A."/>
            <person name="Aoki S."/>
            <person name="Ashton N."/>
            <person name="Barbazuk W.B."/>
            <person name="Barker E."/>
            <person name="Bennetzen J."/>
            <person name="Bezanilla M."/>
            <person name="Blankenship R."/>
            <person name="Cho S.H."/>
            <person name="Dutcher S."/>
            <person name="Estelle M."/>
            <person name="Fawcett J.A."/>
            <person name="Gundlach H."/>
            <person name="Hanada K."/>
            <person name="Heyl A."/>
            <person name="Hicks K.A."/>
            <person name="Hugh J."/>
            <person name="Lohr M."/>
            <person name="Mayer K."/>
            <person name="Melkozernov A."/>
            <person name="Murata T."/>
            <person name="Nelson D."/>
            <person name="Pils B."/>
            <person name="Prigge M."/>
            <person name="Reiss B."/>
            <person name="Renner T."/>
            <person name="Rombauts S."/>
            <person name="Rushton P."/>
            <person name="Sanderfoot A."/>
            <person name="Schween G."/>
            <person name="Shiu S.-H."/>
            <person name="Stueber K."/>
            <person name="Theodoulou F.L."/>
            <person name="Tu H."/>
            <person name="Van de Peer Y."/>
            <person name="Verrier P.J."/>
            <person name="Waters E."/>
            <person name="Wood A."/>
            <person name="Yang L."/>
            <person name="Cove D."/>
            <person name="Cuming A."/>
            <person name="Hasebe M."/>
            <person name="Lucas S."/>
            <person name="Mishler D.B."/>
            <person name="Reski R."/>
            <person name="Grigoriev I."/>
            <person name="Quatrano R.S."/>
            <person name="Boore J.L."/>
        </authorList>
    </citation>
    <scope>NUCLEOTIDE SEQUENCE [LARGE SCALE GENOMIC DNA]</scope>
    <source>
        <strain evidence="8 9">cv. Gransden 2004</strain>
    </source>
</reference>
<evidence type="ECO:0000256" key="1">
    <source>
        <dbReference type="ARBA" id="ARBA00002053"/>
    </source>
</evidence>
<evidence type="ECO:0000313" key="9">
    <source>
        <dbReference type="Proteomes" id="UP000006727"/>
    </source>
</evidence>
<organism evidence="8 9">
    <name type="scientific">Physcomitrium patens</name>
    <name type="common">Spreading-leaved earth moss</name>
    <name type="synonym">Physcomitrella patens</name>
    <dbReference type="NCBI Taxonomy" id="3218"/>
    <lineage>
        <taxon>Eukaryota</taxon>
        <taxon>Viridiplantae</taxon>
        <taxon>Streptophyta</taxon>
        <taxon>Embryophyta</taxon>
        <taxon>Bryophyta</taxon>
        <taxon>Bryophytina</taxon>
        <taxon>Bryopsida</taxon>
        <taxon>Funariidae</taxon>
        <taxon>Funariales</taxon>
        <taxon>Funariaceae</taxon>
        <taxon>Physcomitrium</taxon>
    </lineage>
</organism>
<dbReference type="GO" id="GO:0015918">
    <property type="term" value="P:sterol transport"/>
    <property type="evidence" value="ECO:0007669"/>
    <property type="project" value="InterPro"/>
</dbReference>
<evidence type="ECO:0000256" key="3">
    <source>
        <dbReference type="ARBA" id="ARBA00011245"/>
    </source>
</evidence>
<evidence type="ECO:0000256" key="6">
    <source>
        <dbReference type="ARBA" id="ARBA00023055"/>
    </source>
</evidence>